<dbReference type="InterPro" id="IPR026008">
    <property type="entry name" value="Uridine_kinase"/>
</dbReference>
<dbReference type="CDD" id="cd02023">
    <property type="entry name" value="UMPK"/>
    <property type="match status" value="1"/>
</dbReference>
<dbReference type="UniPathway" id="UPA00579">
    <property type="reaction ID" value="UER00640"/>
</dbReference>
<evidence type="ECO:0000256" key="4">
    <source>
        <dbReference type="ARBA" id="ARBA00005408"/>
    </source>
</evidence>
<evidence type="ECO:0000256" key="11">
    <source>
        <dbReference type="ARBA" id="ARBA00022840"/>
    </source>
</evidence>
<evidence type="ECO:0000256" key="3">
    <source>
        <dbReference type="ARBA" id="ARBA00004784"/>
    </source>
</evidence>
<dbReference type="InterPro" id="IPR000764">
    <property type="entry name" value="Uridine_kinase-like"/>
</dbReference>
<dbReference type="GO" id="GO:0044211">
    <property type="term" value="P:CTP salvage"/>
    <property type="evidence" value="ECO:0007669"/>
    <property type="project" value="UniProtKB-UniRule"/>
</dbReference>
<accession>A0A562JC55</accession>
<keyword evidence="9 16" id="KW-0547">Nucleotide-binding</keyword>
<keyword evidence="20" id="KW-1185">Reference proteome</keyword>
<dbReference type="NCBIfam" id="TIGR00235">
    <property type="entry name" value="udk"/>
    <property type="match status" value="1"/>
</dbReference>
<organism evidence="19 20">
    <name type="scientific">Sedimentibacter saalensis</name>
    <dbReference type="NCBI Taxonomy" id="130788"/>
    <lineage>
        <taxon>Bacteria</taxon>
        <taxon>Bacillati</taxon>
        <taxon>Bacillota</taxon>
        <taxon>Tissierellia</taxon>
        <taxon>Sedimentibacter</taxon>
    </lineage>
</organism>
<reference evidence="19 20" key="1">
    <citation type="submission" date="2019-07" db="EMBL/GenBank/DDBJ databases">
        <title>Genomic Encyclopedia of Type Strains, Phase I: the one thousand microbial genomes (KMG-I) project.</title>
        <authorList>
            <person name="Kyrpides N."/>
        </authorList>
    </citation>
    <scope>NUCLEOTIDE SEQUENCE [LARGE SCALE GENOMIC DNA]</scope>
    <source>
        <strain evidence="19 20">DSM 13558</strain>
    </source>
</reference>
<comment type="caution">
    <text evidence="19">The sequence shown here is derived from an EMBL/GenBank/DDBJ whole genome shotgun (WGS) entry which is preliminary data.</text>
</comment>
<comment type="similarity">
    <text evidence="4 16 17">Belongs to the uridine kinase family.</text>
</comment>
<comment type="pathway">
    <text evidence="3 16 17">Pyrimidine metabolism; CTP biosynthesis via salvage pathway; CTP from cytidine: step 1/3.</text>
</comment>
<dbReference type="RefSeq" id="WP_019229006.1">
    <property type="nucleotide sequence ID" value="NZ_DAMBUX010000001.1"/>
</dbReference>
<dbReference type="Pfam" id="PF00485">
    <property type="entry name" value="PRK"/>
    <property type="match status" value="1"/>
</dbReference>
<dbReference type="UniPathway" id="UPA00574">
    <property type="reaction ID" value="UER00637"/>
</dbReference>
<evidence type="ECO:0000256" key="10">
    <source>
        <dbReference type="ARBA" id="ARBA00022777"/>
    </source>
</evidence>
<evidence type="ECO:0000256" key="17">
    <source>
        <dbReference type="RuleBase" id="RU003825"/>
    </source>
</evidence>
<evidence type="ECO:0000256" key="9">
    <source>
        <dbReference type="ARBA" id="ARBA00022741"/>
    </source>
</evidence>
<dbReference type="InterPro" id="IPR027417">
    <property type="entry name" value="P-loop_NTPase"/>
</dbReference>
<comment type="subcellular location">
    <subcellularLocation>
        <location evidence="1 16 17">Cytoplasm</location>
    </subcellularLocation>
</comment>
<keyword evidence="10 16" id="KW-0418">Kinase</keyword>
<feature type="binding site" evidence="16">
    <location>
        <begin position="11"/>
        <end position="18"/>
    </location>
    <ligand>
        <name>ATP</name>
        <dbReference type="ChEBI" id="CHEBI:30616"/>
    </ligand>
</feature>
<evidence type="ECO:0000256" key="12">
    <source>
        <dbReference type="ARBA" id="ARBA00030641"/>
    </source>
</evidence>
<evidence type="ECO:0000256" key="6">
    <source>
        <dbReference type="ARBA" id="ARBA00021478"/>
    </source>
</evidence>
<evidence type="ECO:0000313" key="20">
    <source>
        <dbReference type="Proteomes" id="UP000315343"/>
    </source>
</evidence>
<evidence type="ECO:0000256" key="14">
    <source>
        <dbReference type="ARBA" id="ARBA00047436"/>
    </source>
</evidence>
<evidence type="ECO:0000256" key="5">
    <source>
        <dbReference type="ARBA" id="ARBA00012137"/>
    </source>
</evidence>
<dbReference type="EMBL" id="VLKH01000004">
    <property type="protein sequence ID" value="TWH80365.1"/>
    <property type="molecule type" value="Genomic_DNA"/>
</dbReference>
<evidence type="ECO:0000256" key="2">
    <source>
        <dbReference type="ARBA" id="ARBA00004690"/>
    </source>
</evidence>
<keyword evidence="8 16" id="KW-0808">Transferase</keyword>
<evidence type="ECO:0000256" key="13">
    <source>
        <dbReference type="ARBA" id="ARBA00031452"/>
    </source>
</evidence>
<evidence type="ECO:0000256" key="8">
    <source>
        <dbReference type="ARBA" id="ARBA00022679"/>
    </source>
</evidence>
<dbReference type="FunFam" id="3.40.50.300:FF:001802">
    <property type="entry name" value="Uridine-cytidine kinase 1"/>
    <property type="match status" value="1"/>
</dbReference>
<dbReference type="GO" id="GO:0044206">
    <property type="term" value="P:UMP salvage"/>
    <property type="evidence" value="ECO:0007669"/>
    <property type="project" value="UniProtKB-UniRule"/>
</dbReference>
<feature type="domain" description="Phosphoribulokinase/uridine kinase" evidence="18">
    <location>
        <begin position="6"/>
        <end position="191"/>
    </location>
</feature>
<evidence type="ECO:0000259" key="18">
    <source>
        <dbReference type="Pfam" id="PF00485"/>
    </source>
</evidence>
<keyword evidence="11 16" id="KW-0067">ATP-binding</keyword>
<dbReference type="GO" id="GO:0005737">
    <property type="term" value="C:cytoplasm"/>
    <property type="evidence" value="ECO:0007669"/>
    <property type="project" value="UniProtKB-SubCell"/>
</dbReference>
<dbReference type="PRINTS" id="PR00988">
    <property type="entry name" value="URIDINKINASE"/>
</dbReference>
<dbReference type="EC" id="2.7.1.48" evidence="5 16"/>
<dbReference type="Proteomes" id="UP000315343">
    <property type="component" value="Unassembled WGS sequence"/>
</dbReference>
<dbReference type="SUPFAM" id="SSF52540">
    <property type="entry name" value="P-loop containing nucleoside triphosphate hydrolases"/>
    <property type="match status" value="1"/>
</dbReference>
<dbReference type="OrthoDB" id="9777642at2"/>
<dbReference type="AlphaFoldDB" id="A0A562JC55"/>
<dbReference type="NCBIfam" id="NF004018">
    <property type="entry name" value="PRK05480.1"/>
    <property type="match status" value="1"/>
</dbReference>
<dbReference type="HAMAP" id="MF_00551">
    <property type="entry name" value="Uridine_kinase"/>
    <property type="match status" value="1"/>
</dbReference>
<comment type="catalytic activity">
    <reaction evidence="14 17">
        <text>cytidine + ATP = CMP + ADP + H(+)</text>
        <dbReference type="Rhea" id="RHEA:24674"/>
        <dbReference type="ChEBI" id="CHEBI:15378"/>
        <dbReference type="ChEBI" id="CHEBI:17562"/>
        <dbReference type="ChEBI" id="CHEBI:30616"/>
        <dbReference type="ChEBI" id="CHEBI:60377"/>
        <dbReference type="ChEBI" id="CHEBI:456216"/>
        <dbReference type="EC" id="2.7.1.48"/>
    </reaction>
</comment>
<comment type="pathway">
    <text evidence="2 16 17">Pyrimidine metabolism; UMP biosynthesis via salvage pathway; UMP from uridine: step 1/1.</text>
</comment>
<name>A0A562JC55_9FIRM</name>
<evidence type="ECO:0000256" key="15">
    <source>
        <dbReference type="ARBA" id="ARBA00048909"/>
    </source>
</evidence>
<keyword evidence="7 16" id="KW-0963">Cytoplasm</keyword>
<protein>
    <recommendedName>
        <fullName evidence="6 16">Uridine kinase</fullName>
        <ecNumber evidence="5 16">2.7.1.48</ecNumber>
    </recommendedName>
    <alternativeName>
        <fullName evidence="12 16">Cytidine monophosphokinase</fullName>
    </alternativeName>
    <alternativeName>
        <fullName evidence="13 16">Uridine monophosphokinase</fullName>
    </alternativeName>
</protein>
<evidence type="ECO:0000256" key="1">
    <source>
        <dbReference type="ARBA" id="ARBA00004496"/>
    </source>
</evidence>
<dbReference type="PANTHER" id="PTHR10285">
    <property type="entry name" value="URIDINE KINASE"/>
    <property type="match status" value="1"/>
</dbReference>
<gene>
    <name evidence="16" type="primary">udk</name>
    <name evidence="19" type="ORF">LY60_01625</name>
</gene>
<evidence type="ECO:0000256" key="7">
    <source>
        <dbReference type="ARBA" id="ARBA00022490"/>
    </source>
</evidence>
<dbReference type="GO" id="GO:0005524">
    <property type="term" value="F:ATP binding"/>
    <property type="evidence" value="ECO:0007669"/>
    <property type="project" value="UniProtKB-UniRule"/>
</dbReference>
<comment type="catalytic activity">
    <reaction evidence="15 16 17">
        <text>uridine + ATP = UMP + ADP + H(+)</text>
        <dbReference type="Rhea" id="RHEA:16825"/>
        <dbReference type="ChEBI" id="CHEBI:15378"/>
        <dbReference type="ChEBI" id="CHEBI:16704"/>
        <dbReference type="ChEBI" id="CHEBI:30616"/>
        <dbReference type="ChEBI" id="CHEBI:57865"/>
        <dbReference type="ChEBI" id="CHEBI:456216"/>
        <dbReference type="EC" id="2.7.1.48"/>
    </reaction>
</comment>
<proteinExistence type="inferred from homology"/>
<dbReference type="GO" id="GO:0004849">
    <property type="term" value="F:uridine kinase activity"/>
    <property type="evidence" value="ECO:0007669"/>
    <property type="project" value="UniProtKB-UniRule"/>
</dbReference>
<dbReference type="GO" id="GO:0043771">
    <property type="term" value="F:cytidine kinase activity"/>
    <property type="evidence" value="ECO:0007669"/>
    <property type="project" value="RHEA"/>
</dbReference>
<sequence length="215" mass="24898">MKKPIFIGICGGTGSGKTTIVNKIYSEVPEKSIAIMEHDSYYKDQSSLTYEERCKTNYDHPFAFDTDLFVEHIKVLKEGKSINKPIYDYGIHNRKTETVAVEPREIIIVEGLLVFYEERIRDLLDIKIYVDTDADIRILRRIIRDINERARSLDSIINQYMNTVRPAHEQFIEPSKKYADIIVTEGGNNLVAIDLMVTKIRSLLNIEQLKEQQLD</sequence>
<evidence type="ECO:0000313" key="19">
    <source>
        <dbReference type="EMBL" id="TWH80365.1"/>
    </source>
</evidence>
<dbReference type="InterPro" id="IPR006083">
    <property type="entry name" value="PRK/URK"/>
</dbReference>
<evidence type="ECO:0000256" key="16">
    <source>
        <dbReference type="HAMAP-Rule" id="MF_00551"/>
    </source>
</evidence>
<dbReference type="Gene3D" id="3.40.50.300">
    <property type="entry name" value="P-loop containing nucleotide triphosphate hydrolases"/>
    <property type="match status" value="1"/>
</dbReference>